<dbReference type="RefSeq" id="WP_078714825.1">
    <property type="nucleotide sequence ID" value="NZ_FUYG01000007.1"/>
</dbReference>
<dbReference type="InterPro" id="IPR038056">
    <property type="entry name" value="YjbR-like_sf"/>
</dbReference>
<evidence type="ECO:0000313" key="4">
    <source>
        <dbReference type="Proteomes" id="UP000189735"/>
    </source>
</evidence>
<gene>
    <name evidence="2" type="ORF">SAMN06295879_2651</name>
    <name evidence="1" type="ORF">TZ00_15800</name>
</gene>
<keyword evidence="2" id="KW-0238">DNA-binding</keyword>
<reference evidence="1 3" key="1">
    <citation type="journal article" date="2001" name="Int. J. Syst. Evol. Microbiol.">
        <title>Agreia bicolorata gen. nov., sp. nov., to accommodate actinobacteria isolated from narrow reed grass infected by the nematode Heteroanguina graminophila.</title>
        <authorList>
            <person name="Evtushenko L.I."/>
            <person name="Dorofeeva L.V."/>
            <person name="Dobrovolskaya T.G."/>
            <person name="Streshinskaya G.M."/>
            <person name="Subbotin S.A."/>
            <person name="Tiedje J.M."/>
        </authorList>
    </citation>
    <scope>NUCLEOTIDE SEQUENCE [LARGE SCALE GENOMIC DNA]</scope>
    <source>
        <strain evidence="1 3">VKM Ac-1804</strain>
    </source>
</reference>
<dbReference type="GO" id="GO:0003677">
    <property type="term" value="F:DNA binding"/>
    <property type="evidence" value="ECO:0007669"/>
    <property type="project" value="UniProtKB-KW"/>
</dbReference>
<reference evidence="1" key="2">
    <citation type="submission" date="2015-02" db="EMBL/GenBank/DDBJ databases">
        <authorList>
            <person name="Vasilyev I.Y."/>
            <person name="Siniagina M.N."/>
            <person name="Malanin S.Y."/>
            <person name="Boulygina E.A."/>
            <person name="Grygoryeva T.V."/>
            <person name="Yarullina D.R."/>
            <person name="Ilinskaya O.N."/>
        </authorList>
    </citation>
    <scope>NUCLEOTIDE SEQUENCE</scope>
    <source>
        <strain evidence="1">VKM Ac-1804</strain>
    </source>
</reference>
<dbReference type="Gene3D" id="3.90.1150.30">
    <property type="match status" value="1"/>
</dbReference>
<dbReference type="InterPro" id="IPR058532">
    <property type="entry name" value="YjbR/MT2646/Rv2570-like"/>
</dbReference>
<evidence type="ECO:0000313" key="2">
    <source>
        <dbReference type="EMBL" id="SKA99015.1"/>
    </source>
</evidence>
<protein>
    <submittedName>
        <fullName evidence="2">Predicted DNA-binding protein, MmcQ/YjbR family</fullName>
    </submittedName>
</protein>
<accession>A0A1T4YCM8</accession>
<dbReference type="AlphaFoldDB" id="A0A1T4YCM8"/>
<keyword evidence="3" id="KW-1185">Reference proteome</keyword>
<proteinExistence type="predicted"/>
<dbReference type="Pfam" id="PF04237">
    <property type="entry name" value="YjbR"/>
    <property type="match status" value="1"/>
</dbReference>
<organism evidence="2 4">
    <name type="scientific">Agreia bicolorata</name>
    <dbReference type="NCBI Taxonomy" id="110935"/>
    <lineage>
        <taxon>Bacteria</taxon>
        <taxon>Bacillati</taxon>
        <taxon>Actinomycetota</taxon>
        <taxon>Actinomycetes</taxon>
        <taxon>Micrococcales</taxon>
        <taxon>Microbacteriaceae</taxon>
        <taxon>Agreia</taxon>
    </lineage>
</organism>
<reference evidence="4" key="3">
    <citation type="submission" date="2017-02" db="EMBL/GenBank/DDBJ databases">
        <authorList>
            <person name="Varghese N."/>
            <person name="Submissions S."/>
        </authorList>
    </citation>
    <scope>NUCLEOTIDE SEQUENCE [LARGE SCALE GENOMIC DNA]</scope>
    <source>
        <strain evidence="4">VKM Ac-2052</strain>
    </source>
</reference>
<dbReference type="Proteomes" id="UP000189735">
    <property type="component" value="Unassembled WGS sequence"/>
</dbReference>
<dbReference type="InterPro" id="IPR007351">
    <property type="entry name" value="YjbR"/>
</dbReference>
<dbReference type="SUPFAM" id="SSF142906">
    <property type="entry name" value="YjbR-like"/>
    <property type="match status" value="1"/>
</dbReference>
<name>A0A1T4YCM8_9MICO</name>
<dbReference type="EMBL" id="FUYG01000007">
    <property type="protein sequence ID" value="SKA99015.1"/>
    <property type="molecule type" value="Genomic_DNA"/>
</dbReference>
<sequence>MQKRFSRDDIFAVCDALPATRNENPFGPETSVYKVVGRVFAITNLDGEPVTVTLKADPPHAEALVRDHDWITPGYHMNKRHWVTVTVGPDADPQLVTDLIVNSYERVVEGLPRAKRPT</sequence>
<evidence type="ECO:0000313" key="1">
    <source>
        <dbReference type="EMBL" id="KJC63161.1"/>
    </source>
</evidence>
<reference evidence="2" key="4">
    <citation type="submission" date="2017-02" db="EMBL/GenBank/DDBJ databases">
        <authorList>
            <person name="Peterson S.W."/>
        </authorList>
    </citation>
    <scope>NUCLEOTIDE SEQUENCE [LARGE SCALE GENOMIC DNA]</scope>
    <source>
        <strain evidence="2">VKM Ac-2052</strain>
    </source>
</reference>
<dbReference type="EMBL" id="JYFC01000008">
    <property type="protein sequence ID" value="KJC63161.1"/>
    <property type="molecule type" value="Genomic_DNA"/>
</dbReference>
<dbReference type="PANTHER" id="PTHR35145:SF1">
    <property type="entry name" value="CYTOPLASMIC PROTEIN"/>
    <property type="match status" value="1"/>
</dbReference>
<dbReference type="PANTHER" id="PTHR35145">
    <property type="entry name" value="CYTOPLASMIC PROTEIN-RELATED"/>
    <property type="match status" value="1"/>
</dbReference>
<evidence type="ECO:0000313" key="3">
    <source>
        <dbReference type="Proteomes" id="UP000032503"/>
    </source>
</evidence>
<dbReference type="Proteomes" id="UP000032503">
    <property type="component" value="Unassembled WGS sequence"/>
</dbReference>